<reference evidence="6" key="1">
    <citation type="submission" date="2020-06" db="EMBL/GenBank/DDBJ databases">
        <title>WGS assembly of Ceratodon purpureus strain R40.</title>
        <authorList>
            <person name="Carey S.B."/>
            <person name="Jenkins J."/>
            <person name="Shu S."/>
            <person name="Lovell J.T."/>
            <person name="Sreedasyam A."/>
            <person name="Maumus F."/>
            <person name="Tiley G.P."/>
            <person name="Fernandez-Pozo N."/>
            <person name="Barry K."/>
            <person name="Chen C."/>
            <person name="Wang M."/>
            <person name="Lipzen A."/>
            <person name="Daum C."/>
            <person name="Saski C.A."/>
            <person name="Payton A.C."/>
            <person name="Mcbreen J.C."/>
            <person name="Conrad R.E."/>
            <person name="Kollar L.M."/>
            <person name="Olsson S."/>
            <person name="Huttunen S."/>
            <person name="Landis J.B."/>
            <person name="Wickett N.J."/>
            <person name="Johnson M.G."/>
            <person name="Rensing S.A."/>
            <person name="Grimwood J."/>
            <person name="Schmutz J."/>
            <person name="Mcdaniel S.F."/>
        </authorList>
    </citation>
    <scope>NUCLEOTIDE SEQUENCE</scope>
    <source>
        <strain evidence="6">R40</strain>
    </source>
</reference>
<dbReference type="Pfam" id="PF07899">
    <property type="entry name" value="Frigida"/>
    <property type="match status" value="1"/>
</dbReference>
<name>A0A8T0I560_CERPU</name>
<dbReference type="Proteomes" id="UP000822688">
    <property type="component" value="Chromosome 4"/>
</dbReference>
<evidence type="ECO:0000313" key="6">
    <source>
        <dbReference type="EMBL" id="KAG0578247.1"/>
    </source>
</evidence>
<sequence>MATENEVTESEVSVVKEEDAKEVVKEEERKEGEEGEGVKEEEEESEVVAVVEAIVDPVKESLEAAVPTRKERLQKVMADLEIQRAAIVNCTLEWKEFEDYFTELEGIMQKRLEDLVAKEKAFEIKYKEMQKALDNREQAVASREQAMLSRVQEQKDHAIASLFEEKRKWLEERSRLEAESAFKGPLTNGVSETNPKPEPIDRANADAAAITSNGSALHSQAMEVDVAASKPTAAAAVEHDGAANANGSVQPARKSDITSSISHNTVAPVSNHTTTTSPANPKAVIAPEVRVRPQLKTLCEIMDGDGLRKYIVDHRKDVGALRNELPSALQCAIDPSRMVLGALEGYHNLEPVVASNPSPQQPSGGSEKDKESGASANRRACILLLECLAVVLADPVMGADHPVVPSNVKESAKQVADQWKSRMNLAGDAAGNSLDAQAFLQLLATFGIATEYNDDELCKLVTAVARRRQTPALCRSLGLSAKIPDVVDRLAKEGKQIEALSFAHSFGIMDRVQPIPLLKAYLKEARRTAQSILKSGNSSAAAQNDATMKELAALKAVLKCIEEYQLESQYPSMPLQKRVVQLEKAKSDRKRAAVAVKAQTKRPRASNGTGAGYATTTNANNNESRNYYRGASDRGQYGSVGVTAYSLQAQNTYDRRGQGGYSTTYAGGNRSPVSLSSSYLYSTDGLGSPVYGSSGYSNPSNTYSSYQFGSGLPPPPPAYQASFLH</sequence>
<comment type="similarity">
    <text evidence="1 4">Belongs to the Frigida family.</text>
</comment>
<protein>
    <recommendedName>
        <fullName evidence="4">FRIGIDA-like protein</fullName>
    </recommendedName>
</protein>
<evidence type="ECO:0000313" key="7">
    <source>
        <dbReference type="Proteomes" id="UP000822688"/>
    </source>
</evidence>
<dbReference type="PANTHER" id="PTHR31791">
    <property type="entry name" value="FRIGIDA-LIKE PROTEIN 3-RELATED"/>
    <property type="match status" value="1"/>
</dbReference>
<feature type="region of interest" description="Disordered" evidence="5">
    <location>
        <begin position="351"/>
        <end position="372"/>
    </location>
</feature>
<organism evidence="6 7">
    <name type="scientific">Ceratodon purpureus</name>
    <name type="common">Fire moss</name>
    <name type="synonym">Dicranum purpureum</name>
    <dbReference type="NCBI Taxonomy" id="3225"/>
    <lineage>
        <taxon>Eukaryota</taxon>
        <taxon>Viridiplantae</taxon>
        <taxon>Streptophyta</taxon>
        <taxon>Embryophyta</taxon>
        <taxon>Bryophyta</taxon>
        <taxon>Bryophytina</taxon>
        <taxon>Bryopsida</taxon>
        <taxon>Dicranidae</taxon>
        <taxon>Pseudoditrichales</taxon>
        <taxon>Ditrichaceae</taxon>
        <taxon>Ceratodon</taxon>
    </lineage>
</organism>
<feature type="compositionally biased region" description="Basic and acidic residues" evidence="5">
    <location>
        <begin position="14"/>
        <end position="38"/>
    </location>
</feature>
<gene>
    <name evidence="6" type="ORF">KC19_4G008800</name>
</gene>
<comment type="caution">
    <text evidence="6">The sequence shown here is derived from an EMBL/GenBank/DDBJ whole genome shotgun (WGS) entry which is preliminary data.</text>
</comment>
<dbReference type="PANTHER" id="PTHR31791:SF4">
    <property type="entry name" value="FRIGIDA-LIKE PROTEIN 3"/>
    <property type="match status" value="1"/>
</dbReference>
<accession>A0A8T0I560</accession>
<dbReference type="EMBL" id="CM026424">
    <property type="protein sequence ID" value="KAG0578247.1"/>
    <property type="molecule type" value="Genomic_DNA"/>
</dbReference>
<feature type="compositionally biased region" description="Low complexity" evidence="5">
    <location>
        <begin position="612"/>
        <end position="622"/>
    </location>
</feature>
<evidence type="ECO:0000256" key="3">
    <source>
        <dbReference type="ARBA" id="ARBA00023089"/>
    </source>
</evidence>
<evidence type="ECO:0000256" key="1">
    <source>
        <dbReference type="ARBA" id="ARBA00008956"/>
    </source>
</evidence>
<evidence type="ECO:0000256" key="5">
    <source>
        <dbReference type="SAM" id="MobiDB-lite"/>
    </source>
</evidence>
<keyword evidence="7" id="KW-1185">Reference proteome</keyword>
<evidence type="ECO:0000256" key="2">
    <source>
        <dbReference type="ARBA" id="ARBA00022782"/>
    </source>
</evidence>
<feature type="region of interest" description="Disordered" evidence="5">
    <location>
        <begin position="1"/>
        <end position="45"/>
    </location>
</feature>
<keyword evidence="3 4" id="KW-0287">Flowering</keyword>
<proteinExistence type="inferred from homology"/>
<keyword evidence="4" id="KW-0217">Developmental protein</keyword>
<feature type="region of interest" description="Disordered" evidence="5">
    <location>
        <begin position="594"/>
        <end position="624"/>
    </location>
</feature>
<dbReference type="AlphaFoldDB" id="A0A8T0I560"/>
<dbReference type="InterPro" id="IPR012474">
    <property type="entry name" value="Frigida"/>
</dbReference>
<evidence type="ECO:0000256" key="4">
    <source>
        <dbReference type="RuleBase" id="RU364012"/>
    </source>
</evidence>
<dbReference type="GO" id="GO:0030154">
    <property type="term" value="P:cell differentiation"/>
    <property type="evidence" value="ECO:0007669"/>
    <property type="project" value="UniProtKB-KW"/>
</dbReference>
<keyword evidence="2 4" id="KW-0221">Differentiation</keyword>